<evidence type="ECO:0000256" key="6">
    <source>
        <dbReference type="SAM" id="Coils"/>
    </source>
</evidence>
<dbReference type="PANTHER" id="PTHR15138">
    <property type="entry name" value="TRANSCRIPTION INITIATION FACTOR TFIID SUBUNIT 4"/>
    <property type="match status" value="1"/>
</dbReference>
<comment type="caution">
    <text evidence="9">The sequence shown here is derived from an EMBL/GenBank/DDBJ whole genome shotgun (WGS) entry which is preliminary data.</text>
</comment>
<evidence type="ECO:0000313" key="9">
    <source>
        <dbReference type="EMBL" id="KAK6491960.1"/>
    </source>
</evidence>
<evidence type="ECO:0000256" key="5">
    <source>
        <dbReference type="ARBA" id="ARBA00023242"/>
    </source>
</evidence>
<dbReference type="InterPro" id="IPR003894">
    <property type="entry name" value="TAFH_NHR1"/>
</dbReference>
<feature type="compositionally biased region" description="Pro residues" evidence="7">
    <location>
        <begin position="193"/>
        <end position="203"/>
    </location>
</feature>
<evidence type="ECO:0000256" key="3">
    <source>
        <dbReference type="ARBA" id="ARBA00023015"/>
    </source>
</evidence>
<dbReference type="InterPro" id="IPR009072">
    <property type="entry name" value="Histone-fold"/>
</dbReference>
<proteinExistence type="inferred from homology"/>
<feature type="region of interest" description="Disordered" evidence="7">
    <location>
        <begin position="639"/>
        <end position="659"/>
    </location>
</feature>
<reference evidence="9 10" key="1">
    <citation type="submission" date="2021-05" db="EMBL/GenBank/DDBJ databases">
        <authorList>
            <person name="Zahm M."/>
            <person name="Klopp C."/>
            <person name="Cabau C."/>
            <person name="Kuhl H."/>
            <person name="Suciu R."/>
            <person name="Ciorpac M."/>
            <person name="Holostenco D."/>
            <person name="Gessner J."/>
            <person name="Wuertz S."/>
            <person name="Hohne C."/>
            <person name="Stock M."/>
            <person name="Gislard M."/>
            <person name="Lluch J."/>
            <person name="Milhes M."/>
            <person name="Lampietro C."/>
            <person name="Lopez Roques C."/>
            <person name="Donnadieu C."/>
            <person name="Du K."/>
            <person name="Schartl M."/>
            <person name="Guiguen Y."/>
        </authorList>
    </citation>
    <scope>NUCLEOTIDE SEQUENCE [LARGE SCALE GENOMIC DNA]</scope>
    <source>
        <strain evidence="9">Hh-F2</strain>
        <tissue evidence="9">Blood</tissue>
    </source>
</reference>
<dbReference type="Proteomes" id="UP001369086">
    <property type="component" value="Unassembled WGS sequence"/>
</dbReference>
<feature type="coiled-coil region" evidence="6">
    <location>
        <begin position="565"/>
        <end position="624"/>
    </location>
</feature>
<keyword evidence="5" id="KW-0539">Nucleus</keyword>
<comment type="similarity">
    <text evidence="2">Belongs to the TAF4 family.</text>
</comment>
<evidence type="ECO:0000313" key="10">
    <source>
        <dbReference type="Proteomes" id="UP001369086"/>
    </source>
</evidence>
<dbReference type="PROSITE" id="PS51119">
    <property type="entry name" value="TAFH"/>
    <property type="match status" value="1"/>
</dbReference>
<feature type="domain" description="TAFH" evidence="8">
    <location>
        <begin position="225"/>
        <end position="322"/>
    </location>
</feature>
<dbReference type="SUPFAM" id="SSF47113">
    <property type="entry name" value="Histone-fold"/>
    <property type="match status" value="1"/>
</dbReference>
<accession>A0ABR1A4F3</accession>
<protein>
    <submittedName>
        <fullName evidence="9">mRNAion initiation factor TFIID subunit 4-like</fullName>
    </submittedName>
</protein>
<dbReference type="SUPFAM" id="SSF158553">
    <property type="entry name" value="TAFH domain-like"/>
    <property type="match status" value="1"/>
</dbReference>
<dbReference type="Pfam" id="PF05236">
    <property type="entry name" value="TAF4"/>
    <property type="match status" value="1"/>
</dbReference>
<evidence type="ECO:0000256" key="2">
    <source>
        <dbReference type="ARBA" id="ARBA00006178"/>
    </source>
</evidence>
<name>A0ABR1A4F3_HUSHU</name>
<dbReference type="InterPro" id="IPR007900">
    <property type="entry name" value="TAF4_C"/>
</dbReference>
<evidence type="ECO:0000256" key="7">
    <source>
        <dbReference type="SAM" id="MobiDB-lite"/>
    </source>
</evidence>
<dbReference type="Gene3D" id="1.10.20.10">
    <property type="entry name" value="Histone, subunit A"/>
    <property type="match status" value="1"/>
</dbReference>
<dbReference type="EMBL" id="JAHFZB010000003">
    <property type="protein sequence ID" value="KAK6491960.1"/>
    <property type="molecule type" value="Genomic_DNA"/>
</dbReference>
<keyword evidence="3" id="KW-0805">Transcription regulation</keyword>
<sequence length="706" mass="77518">MEINPQNTLILLDVLAPEYKHGRVLCAYTWIEGNLWRTLMDVTVTRVAAITQTPGKGTVLAVPRVSTPQQNGIPRAPQTTTIQLPANFKIPQGMVLIRSDKGQLMLVSQQALAQAQAQGARLPRPAVTTPTLRAPMPQAAATTTLRKQESATIVKNQSQQISPAVTSVQRMPVVKTTGIAVSATSVQTVRPPATTPAPAPAPAPTTIEGSKAESIAQSPVSAETVENAKKCKNFLVTLIKLASSGTHSAEMAKNVKELVWNLLDAKIEPEEFTDRLYTELKSSPQPYLVPFLKRSLPAVRQLTPNSQLFIQQCVLQKDGIVSTAAITAQQAVKQTSVTVIANSKTREPAELAQSVKPAHPVKPAQPAQLIVQQTRGDVVKPPASIAQSQQSTQIVNRIQLKTPVTTTFQSSPCPAGIVVKQASLLGPKVIRVHAPLIQKNNLKENGAALFRDEDDINDVASMAGVNLNEENARILATNSELVGSVIRSCRDEPFLLTSVLQKKILETGKRYGITEVNPDVVSLVSHATQERLWTLVEKMTVAAQHRTRSYKDDSRNVLLNDTRSQLKFFEQLDRLEKQRKDEQEREMLLRVAKSRSNKEDPDQLRLKQKAKEMQQLELAEMQQRDANRTALAAIGPRKKRPLDSLGYGSGSETIGSGDVTGASQSLFPKQFSRLRTTRASLKDLIFCMEQEQAMRQSITLYRAFLK</sequence>
<evidence type="ECO:0000259" key="8">
    <source>
        <dbReference type="PROSITE" id="PS51119"/>
    </source>
</evidence>
<gene>
    <name evidence="9" type="ORF">HHUSO_G4175</name>
</gene>
<dbReference type="SMART" id="SM00549">
    <property type="entry name" value="TAFH"/>
    <property type="match status" value="1"/>
</dbReference>
<dbReference type="Gene3D" id="1.20.120.1110">
    <property type="entry name" value="TAFH/NHR1 domain"/>
    <property type="match status" value="1"/>
</dbReference>
<dbReference type="Pfam" id="PF07531">
    <property type="entry name" value="TAFH"/>
    <property type="match status" value="1"/>
</dbReference>
<keyword evidence="6" id="KW-0175">Coiled coil</keyword>
<dbReference type="InterPro" id="IPR037249">
    <property type="entry name" value="TAFH/NHR1_dom_sf"/>
</dbReference>
<dbReference type="CDD" id="cd08045">
    <property type="entry name" value="HFD_TAF4"/>
    <property type="match status" value="1"/>
</dbReference>
<keyword evidence="10" id="KW-1185">Reference proteome</keyword>
<comment type="subcellular location">
    <subcellularLocation>
        <location evidence="1">Nucleus</location>
    </subcellularLocation>
</comment>
<dbReference type="InterPro" id="IPR045144">
    <property type="entry name" value="TAF4"/>
</dbReference>
<dbReference type="PANTHER" id="PTHR15138:SF18">
    <property type="entry name" value="TATA-BOX BINDING PROTEIN ASSOCIATED FACTOR 4"/>
    <property type="match status" value="1"/>
</dbReference>
<feature type="region of interest" description="Disordered" evidence="7">
    <location>
        <begin position="187"/>
        <end position="214"/>
    </location>
</feature>
<evidence type="ECO:0000256" key="4">
    <source>
        <dbReference type="ARBA" id="ARBA00023163"/>
    </source>
</evidence>
<evidence type="ECO:0000256" key="1">
    <source>
        <dbReference type="ARBA" id="ARBA00004123"/>
    </source>
</evidence>
<organism evidence="9 10">
    <name type="scientific">Huso huso</name>
    <name type="common">Beluga</name>
    <name type="synonym">Acipenser huso</name>
    <dbReference type="NCBI Taxonomy" id="61971"/>
    <lineage>
        <taxon>Eukaryota</taxon>
        <taxon>Metazoa</taxon>
        <taxon>Chordata</taxon>
        <taxon>Craniata</taxon>
        <taxon>Vertebrata</taxon>
        <taxon>Euteleostomi</taxon>
        <taxon>Actinopterygii</taxon>
        <taxon>Chondrostei</taxon>
        <taxon>Acipenseriformes</taxon>
        <taxon>Acipenseridae</taxon>
        <taxon>Huso</taxon>
    </lineage>
</organism>
<keyword evidence="4" id="KW-0804">Transcription</keyword>